<comment type="pathway">
    <text evidence="1">Phospholipid metabolism; CDP-diacylglycerol biosynthesis; CDP-diacylglycerol from sn-glycerol 3-phosphate: step 2/3.</text>
</comment>
<evidence type="ECO:0000256" key="5">
    <source>
        <dbReference type="RuleBase" id="RU361267"/>
    </source>
</evidence>
<keyword evidence="7" id="KW-0472">Membrane</keyword>
<evidence type="ECO:0000313" key="10">
    <source>
        <dbReference type="Proteomes" id="UP000078540"/>
    </source>
</evidence>
<comment type="similarity">
    <text evidence="2 5">Belongs to the 1-acyl-sn-glycerol-3-phosphate acyltransferase family.</text>
</comment>
<dbReference type="GO" id="GO:0005783">
    <property type="term" value="C:endoplasmic reticulum"/>
    <property type="evidence" value="ECO:0007669"/>
    <property type="project" value="TreeGrafter"/>
</dbReference>
<protein>
    <recommendedName>
        <fullName evidence="5">1-acyl-sn-glycerol-3-phosphate acyltransferase</fullName>
        <ecNumber evidence="5">2.3.1.51</ecNumber>
    </recommendedName>
</protein>
<feature type="transmembrane region" description="Helical" evidence="7">
    <location>
        <begin position="107"/>
        <end position="127"/>
    </location>
</feature>
<dbReference type="SMART" id="SM00563">
    <property type="entry name" value="PlsC"/>
    <property type="match status" value="1"/>
</dbReference>
<dbReference type="CDD" id="cd07989">
    <property type="entry name" value="LPLAT_AGPAT-like"/>
    <property type="match status" value="1"/>
</dbReference>
<dbReference type="PANTHER" id="PTHR10434:SF11">
    <property type="entry name" value="1-ACYL-SN-GLYCEROL-3-PHOSPHATE ACYLTRANSFERASE"/>
    <property type="match status" value="1"/>
</dbReference>
<dbReference type="InterPro" id="IPR002123">
    <property type="entry name" value="Plipid/glycerol_acylTrfase"/>
</dbReference>
<evidence type="ECO:0000256" key="7">
    <source>
        <dbReference type="SAM" id="Phobius"/>
    </source>
</evidence>
<dbReference type="STRING" id="520822.A0A195AYX3"/>
<feature type="region of interest" description="Disordered" evidence="6">
    <location>
        <begin position="1"/>
        <end position="60"/>
    </location>
</feature>
<gene>
    <name evidence="9" type="ORF">ALC53_12072</name>
</gene>
<dbReference type="EMBL" id="KQ976698">
    <property type="protein sequence ID" value="KYM77443.1"/>
    <property type="molecule type" value="Genomic_DNA"/>
</dbReference>
<evidence type="ECO:0000259" key="8">
    <source>
        <dbReference type="SMART" id="SM00563"/>
    </source>
</evidence>
<dbReference type="AlphaFoldDB" id="A0A195AYX3"/>
<evidence type="ECO:0000256" key="6">
    <source>
        <dbReference type="SAM" id="MobiDB-lite"/>
    </source>
</evidence>
<keyword evidence="7" id="KW-1133">Transmembrane helix</keyword>
<evidence type="ECO:0000256" key="2">
    <source>
        <dbReference type="ARBA" id="ARBA00008655"/>
    </source>
</evidence>
<keyword evidence="5" id="KW-1208">Phospholipid metabolism</keyword>
<reference evidence="9 10" key="1">
    <citation type="submission" date="2015-09" db="EMBL/GenBank/DDBJ databases">
        <title>Atta colombica WGS genome.</title>
        <authorList>
            <person name="Nygaard S."/>
            <person name="Hu H."/>
            <person name="Boomsma J."/>
            <person name="Zhang G."/>
        </authorList>
    </citation>
    <scope>NUCLEOTIDE SEQUENCE [LARGE SCALE GENOMIC DNA]</scope>
    <source>
        <strain evidence="9">Treedump-2</strain>
        <tissue evidence="9">Whole body</tissue>
    </source>
</reference>
<keyword evidence="10" id="KW-1185">Reference proteome</keyword>
<dbReference type="PANTHER" id="PTHR10434">
    <property type="entry name" value="1-ACYL-SN-GLYCEROL-3-PHOSPHATE ACYLTRANSFERASE"/>
    <property type="match status" value="1"/>
</dbReference>
<keyword evidence="7" id="KW-0812">Transmembrane</keyword>
<feature type="transmembrane region" description="Helical" evidence="7">
    <location>
        <begin position="139"/>
        <end position="159"/>
    </location>
</feature>
<dbReference type="InterPro" id="IPR004552">
    <property type="entry name" value="AGP_acyltrans"/>
</dbReference>
<dbReference type="Pfam" id="PF01553">
    <property type="entry name" value="Acyltransferase"/>
    <property type="match status" value="1"/>
</dbReference>
<dbReference type="EC" id="2.3.1.51" evidence="5"/>
<name>A0A195AYX3_9HYME</name>
<dbReference type="Proteomes" id="UP000078540">
    <property type="component" value="Unassembled WGS sequence"/>
</dbReference>
<evidence type="ECO:0000313" key="9">
    <source>
        <dbReference type="EMBL" id="KYM77443.1"/>
    </source>
</evidence>
<keyword evidence="4 5" id="KW-0012">Acyltransferase</keyword>
<feature type="transmembrane region" description="Helical" evidence="7">
    <location>
        <begin position="232"/>
        <end position="250"/>
    </location>
</feature>
<evidence type="ECO:0000256" key="3">
    <source>
        <dbReference type="ARBA" id="ARBA00022679"/>
    </source>
</evidence>
<dbReference type="GO" id="GO:0006654">
    <property type="term" value="P:phosphatidic acid biosynthetic process"/>
    <property type="evidence" value="ECO:0007669"/>
    <property type="project" value="TreeGrafter"/>
</dbReference>
<evidence type="ECO:0000256" key="1">
    <source>
        <dbReference type="ARBA" id="ARBA00004728"/>
    </source>
</evidence>
<dbReference type="GO" id="GO:0003841">
    <property type="term" value="F:1-acylglycerol-3-phosphate O-acyltransferase activity"/>
    <property type="evidence" value="ECO:0007669"/>
    <property type="project" value="UniProtKB-UniRule"/>
</dbReference>
<dbReference type="GO" id="GO:0016020">
    <property type="term" value="C:membrane"/>
    <property type="evidence" value="ECO:0007669"/>
    <property type="project" value="InterPro"/>
</dbReference>
<feature type="domain" description="Phospholipid/glycerol acyltransferase" evidence="8">
    <location>
        <begin position="199"/>
        <end position="316"/>
    </location>
</feature>
<comment type="domain">
    <text evidence="5">The HXXXXD motif is essential for acyltransferase activity and may constitute the binding site for the phosphate moiety of the glycerol-3-phosphate.</text>
</comment>
<keyword evidence="5" id="KW-0594">Phospholipid biosynthesis</keyword>
<dbReference type="NCBIfam" id="TIGR00530">
    <property type="entry name" value="AGP_acyltrn"/>
    <property type="match status" value="1"/>
</dbReference>
<feature type="compositionally biased region" description="Polar residues" evidence="6">
    <location>
        <begin position="22"/>
        <end position="37"/>
    </location>
</feature>
<organism evidence="9 10">
    <name type="scientific">Atta colombica</name>
    <dbReference type="NCBI Taxonomy" id="520822"/>
    <lineage>
        <taxon>Eukaryota</taxon>
        <taxon>Metazoa</taxon>
        <taxon>Ecdysozoa</taxon>
        <taxon>Arthropoda</taxon>
        <taxon>Hexapoda</taxon>
        <taxon>Insecta</taxon>
        <taxon>Pterygota</taxon>
        <taxon>Neoptera</taxon>
        <taxon>Endopterygota</taxon>
        <taxon>Hymenoptera</taxon>
        <taxon>Apocrita</taxon>
        <taxon>Aculeata</taxon>
        <taxon>Formicoidea</taxon>
        <taxon>Formicidae</taxon>
        <taxon>Myrmicinae</taxon>
        <taxon>Atta</taxon>
    </lineage>
</organism>
<dbReference type="SUPFAM" id="SSF69593">
    <property type="entry name" value="Glycerol-3-phosphate (1)-acyltransferase"/>
    <property type="match status" value="1"/>
</dbReference>
<keyword evidence="5" id="KW-0443">Lipid metabolism</keyword>
<comment type="catalytic activity">
    <reaction evidence="5">
        <text>a 1-acyl-sn-glycero-3-phosphate + an acyl-CoA = a 1,2-diacyl-sn-glycero-3-phosphate + CoA</text>
        <dbReference type="Rhea" id="RHEA:19709"/>
        <dbReference type="ChEBI" id="CHEBI:57287"/>
        <dbReference type="ChEBI" id="CHEBI:57970"/>
        <dbReference type="ChEBI" id="CHEBI:58342"/>
        <dbReference type="ChEBI" id="CHEBI:58608"/>
        <dbReference type="EC" id="2.3.1.51"/>
    </reaction>
</comment>
<proteinExistence type="inferred from homology"/>
<evidence type="ECO:0000256" key="4">
    <source>
        <dbReference type="ARBA" id="ARBA00023315"/>
    </source>
</evidence>
<accession>A0A195AYX3</accession>
<sequence>MDGSAGGKCNQNHVKVKDTPSDDGSVSLAQQRVTSRQLRGIPVVGSPAKSRASGEGASPSALVIKSRERNRCGRKNVEKEEERAESSRVRNSFRVVPRPLSLRPRKMAPSCFEVILVGFILVLPFLYETSRTFRYYFKFLIYYGVVMMTAVVLMPILSLRPGNIKNFLIASWSCQHISTLLGLRWELRGREHLEKNRACIIVVNHQSSLDVLGMFDLWPVMDKCTAVAKKEIFYAWPVGLAAWLCGLIFIDRMNSEKARSALNTATKEIKDKKIKLWIFPEGTRRNTGEIHPFKKGAFHVAIRSQLPILPVVFSSYYFLSAKEKRFDSGRIVVTTLPPISTEGLSTDDVEELMEKTRSTMSEVFHATSREIQQSLPVR</sequence>
<keyword evidence="5" id="KW-0444">Lipid biosynthesis</keyword>
<keyword evidence="3 5" id="KW-0808">Transferase</keyword>